<dbReference type="Proteomes" id="UP000485058">
    <property type="component" value="Unassembled WGS sequence"/>
</dbReference>
<protein>
    <submittedName>
        <fullName evidence="1">Uncharacterized protein</fullName>
    </submittedName>
</protein>
<reference evidence="1 2" key="1">
    <citation type="submission" date="2020-02" db="EMBL/GenBank/DDBJ databases">
        <title>Draft genome sequence of Haematococcus lacustris strain NIES-144.</title>
        <authorList>
            <person name="Morimoto D."/>
            <person name="Nakagawa S."/>
            <person name="Yoshida T."/>
            <person name="Sawayama S."/>
        </authorList>
    </citation>
    <scope>NUCLEOTIDE SEQUENCE [LARGE SCALE GENOMIC DNA]</scope>
    <source>
        <strain evidence="1 2">NIES-144</strain>
    </source>
</reference>
<dbReference type="AlphaFoldDB" id="A0A699YED2"/>
<gene>
    <name evidence="1" type="ORF">HaLaN_03473</name>
</gene>
<proteinExistence type="predicted"/>
<dbReference type="EMBL" id="BLLF01000165">
    <property type="protein sequence ID" value="GFH08500.1"/>
    <property type="molecule type" value="Genomic_DNA"/>
</dbReference>
<keyword evidence="2" id="KW-1185">Reference proteome</keyword>
<name>A0A699YED2_HAELA</name>
<evidence type="ECO:0000313" key="2">
    <source>
        <dbReference type="Proteomes" id="UP000485058"/>
    </source>
</evidence>
<organism evidence="1 2">
    <name type="scientific">Haematococcus lacustris</name>
    <name type="common">Green alga</name>
    <name type="synonym">Haematococcus pluvialis</name>
    <dbReference type="NCBI Taxonomy" id="44745"/>
    <lineage>
        <taxon>Eukaryota</taxon>
        <taxon>Viridiplantae</taxon>
        <taxon>Chlorophyta</taxon>
        <taxon>core chlorophytes</taxon>
        <taxon>Chlorophyceae</taxon>
        <taxon>CS clade</taxon>
        <taxon>Chlamydomonadales</taxon>
        <taxon>Haematococcaceae</taxon>
        <taxon>Haematococcus</taxon>
    </lineage>
</organism>
<sequence length="95" mass="10264">MLVAQCMASWSRTDTRARKQLAATWFPHNTIQALRAQLVLEVEQGRSAAGGLLQRLDGVLQEHLRLAAQDSTSAYAPIADAQAAGPSALTMMAWT</sequence>
<comment type="caution">
    <text evidence="1">The sequence shown here is derived from an EMBL/GenBank/DDBJ whole genome shotgun (WGS) entry which is preliminary data.</text>
</comment>
<accession>A0A699YED2</accession>
<evidence type="ECO:0000313" key="1">
    <source>
        <dbReference type="EMBL" id="GFH08500.1"/>
    </source>
</evidence>